<evidence type="ECO:0000313" key="1">
    <source>
        <dbReference type="EMBL" id="KAJ8893111.1"/>
    </source>
</evidence>
<dbReference type="EMBL" id="JARBHB010000002">
    <property type="protein sequence ID" value="KAJ8893111.1"/>
    <property type="molecule type" value="Genomic_DNA"/>
</dbReference>
<gene>
    <name evidence="1" type="ORF">PR048_005694</name>
</gene>
<proteinExistence type="predicted"/>
<evidence type="ECO:0000313" key="2">
    <source>
        <dbReference type="Proteomes" id="UP001159363"/>
    </source>
</evidence>
<dbReference type="Proteomes" id="UP001159363">
    <property type="component" value="Chromosome 2"/>
</dbReference>
<organism evidence="1 2">
    <name type="scientific">Dryococelus australis</name>
    <dbReference type="NCBI Taxonomy" id="614101"/>
    <lineage>
        <taxon>Eukaryota</taxon>
        <taxon>Metazoa</taxon>
        <taxon>Ecdysozoa</taxon>
        <taxon>Arthropoda</taxon>
        <taxon>Hexapoda</taxon>
        <taxon>Insecta</taxon>
        <taxon>Pterygota</taxon>
        <taxon>Neoptera</taxon>
        <taxon>Polyneoptera</taxon>
        <taxon>Phasmatodea</taxon>
        <taxon>Verophasmatodea</taxon>
        <taxon>Anareolatae</taxon>
        <taxon>Phasmatidae</taxon>
        <taxon>Eurycanthinae</taxon>
        <taxon>Dryococelus</taxon>
    </lineage>
</organism>
<sequence>MKVVACNISGSSDVHTVGARNVARYQNGVVKRWTGAVGYVGEGSVLQWGIPPPFLHYKQFKVYWRLIMERKVKCRKSNKVLHSKDREIIG</sequence>
<name>A0ABQ9I8Z1_9NEOP</name>
<keyword evidence="2" id="KW-1185">Reference proteome</keyword>
<accession>A0ABQ9I8Z1</accession>
<protein>
    <submittedName>
        <fullName evidence="1">Uncharacterized protein</fullName>
    </submittedName>
</protein>
<comment type="caution">
    <text evidence="1">The sequence shown here is derived from an EMBL/GenBank/DDBJ whole genome shotgun (WGS) entry which is preliminary data.</text>
</comment>
<reference evidence="1 2" key="1">
    <citation type="submission" date="2023-02" db="EMBL/GenBank/DDBJ databases">
        <title>LHISI_Scaffold_Assembly.</title>
        <authorList>
            <person name="Stuart O.P."/>
            <person name="Cleave R."/>
            <person name="Magrath M.J.L."/>
            <person name="Mikheyev A.S."/>
        </authorList>
    </citation>
    <scope>NUCLEOTIDE SEQUENCE [LARGE SCALE GENOMIC DNA]</scope>
    <source>
        <strain evidence="1">Daus_M_001</strain>
        <tissue evidence="1">Leg muscle</tissue>
    </source>
</reference>